<dbReference type="Proteomes" id="UP000886501">
    <property type="component" value="Unassembled WGS sequence"/>
</dbReference>
<sequence>MLGKHQYAPATRASDISRLLDPSYTSASGSPHQTVVYVDHFGDFHDPDYRDFPIVHVPKESRWESNYSTHPALFDDDGDEQEERDEFDSRHSRLSAYRTQTGRRSTSRPRSPGLSSTPLSPAYSPYSHYYSSSPSQSYEEESEFSQSPPETPFELESEKKRSRLSFCGSRKTGLQSPPPIATTTRLARVSSPMSRIVPIHDEHEEVSNLHKEDDEAVEEQDWTPTCSMAIRRQWEAVRLRLGLGVFRAKRRIKRKDRLAPVHAFLSGHILVGKVPIDLCRSITLVGGPVSPTFMAFSAPSAL</sequence>
<organism evidence="1 2">
    <name type="scientific">Thelephora ganbajun</name>
    <name type="common">Ganba fungus</name>
    <dbReference type="NCBI Taxonomy" id="370292"/>
    <lineage>
        <taxon>Eukaryota</taxon>
        <taxon>Fungi</taxon>
        <taxon>Dikarya</taxon>
        <taxon>Basidiomycota</taxon>
        <taxon>Agaricomycotina</taxon>
        <taxon>Agaricomycetes</taxon>
        <taxon>Thelephorales</taxon>
        <taxon>Thelephoraceae</taxon>
        <taxon>Thelephora</taxon>
    </lineage>
</organism>
<name>A0ACB6Z5U8_THEGA</name>
<dbReference type="EMBL" id="MU118120">
    <property type="protein sequence ID" value="KAF9644760.1"/>
    <property type="molecule type" value="Genomic_DNA"/>
</dbReference>
<comment type="caution">
    <text evidence="1">The sequence shown here is derived from an EMBL/GenBank/DDBJ whole genome shotgun (WGS) entry which is preliminary data.</text>
</comment>
<evidence type="ECO:0000313" key="1">
    <source>
        <dbReference type="EMBL" id="KAF9644760.1"/>
    </source>
</evidence>
<accession>A0ACB6Z5U8</accession>
<protein>
    <submittedName>
        <fullName evidence="1">Uncharacterized protein</fullName>
    </submittedName>
</protein>
<keyword evidence="2" id="KW-1185">Reference proteome</keyword>
<proteinExistence type="predicted"/>
<gene>
    <name evidence="1" type="ORF">BDM02DRAFT_3272189</name>
</gene>
<reference evidence="1" key="2">
    <citation type="journal article" date="2020" name="Nat. Commun.">
        <title>Large-scale genome sequencing of mycorrhizal fungi provides insights into the early evolution of symbiotic traits.</title>
        <authorList>
            <person name="Miyauchi S."/>
            <person name="Kiss E."/>
            <person name="Kuo A."/>
            <person name="Drula E."/>
            <person name="Kohler A."/>
            <person name="Sanchez-Garcia M."/>
            <person name="Morin E."/>
            <person name="Andreopoulos B."/>
            <person name="Barry K.W."/>
            <person name="Bonito G."/>
            <person name="Buee M."/>
            <person name="Carver A."/>
            <person name="Chen C."/>
            <person name="Cichocki N."/>
            <person name="Clum A."/>
            <person name="Culley D."/>
            <person name="Crous P.W."/>
            <person name="Fauchery L."/>
            <person name="Girlanda M."/>
            <person name="Hayes R.D."/>
            <person name="Keri Z."/>
            <person name="LaButti K."/>
            <person name="Lipzen A."/>
            <person name="Lombard V."/>
            <person name="Magnuson J."/>
            <person name="Maillard F."/>
            <person name="Murat C."/>
            <person name="Nolan M."/>
            <person name="Ohm R.A."/>
            <person name="Pangilinan J."/>
            <person name="Pereira M.F."/>
            <person name="Perotto S."/>
            <person name="Peter M."/>
            <person name="Pfister S."/>
            <person name="Riley R."/>
            <person name="Sitrit Y."/>
            <person name="Stielow J.B."/>
            <person name="Szollosi G."/>
            <person name="Zifcakova L."/>
            <person name="Stursova M."/>
            <person name="Spatafora J.W."/>
            <person name="Tedersoo L."/>
            <person name="Vaario L.M."/>
            <person name="Yamada A."/>
            <person name="Yan M."/>
            <person name="Wang P."/>
            <person name="Xu J."/>
            <person name="Bruns T."/>
            <person name="Baldrian P."/>
            <person name="Vilgalys R."/>
            <person name="Dunand C."/>
            <person name="Henrissat B."/>
            <person name="Grigoriev I.V."/>
            <person name="Hibbett D."/>
            <person name="Nagy L.G."/>
            <person name="Martin F.M."/>
        </authorList>
    </citation>
    <scope>NUCLEOTIDE SEQUENCE</scope>
    <source>
        <strain evidence="1">P2</strain>
    </source>
</reference>
<evidence type="ECO:0000313" key="2">
    <source>
        <dbReference type="Proteomes" id="UP000886501"/>
    </source>
</evidence>
<reference evidence="1" key="1">
    <citation type="submission" date="2019-10" db="EMBL/GenBank/DDBJ databases">
        <authorList>
            <consortium name="DOE Joint Genome Institute"/>
            <person name="Kuo A."/>
            <person name="Miyauchi S."/>
            <person name="Kiss E."/>
            <person name="Drula E."/>
            <person name="Kohler A."/>
            <person name="Sanchez-Garcia M."/>
            <person name="Andreopoulos B."/>
            <person name="Barry K.W."/>
            <person name="Bonito G."/>
            <person name="Buee M."/>
            <person name="Carver A."/>
            <person name="Chen C."/>
            <person name="Cichocki N."/>
            <person name="Clum A."/>
            <person name="Culley D."/>
            <person name="Crous P.W."/>
            <person name="Fauchery L."/>
            <person name="Girlanda M."/>
            <person name="Hayes R."/>
            <person name="Keri Z."/>
            <person name="Labutti K."/>
            <person name="Lipzen A."/>
            <person name="Lombard V."/>
            <person name="Magnuson J."/>
            <person name="Maillard F."/>
            <person name="Morin E."/>
            <person name="Murat C."/>
            <person name="Nolan M."/>
            <person name="Ohm R."/>
            <person name="Pangilinan J."/>
            <person name="Pereira M."/>
            <person name="Perotto S."/>
            <person name="Peter M."/>
            <person name="Riley R."/>
            <person name="Sitrit Y."/>
            <person name="Stielow B."/>
            <person name="Szollosi G."/>
            <person name="Zifcakova L."/>
            <person name="Stursova M."/>
            <person name="Spatafora J.W."/>
            <person name="Tedersoo L."/>
            <person name="Vaario L.-M."/>
            <person name="Yamada A."/>
            <person name="Yan M."/>
            <person name="Wang P."/>
            <person name="Xu J."/>
            <person name="Bruns T."/>
            <person name="Baldrian P."/>
            <person name="Vilgalys R."/>
            <person name="Henrissat B."/>
            <person name="Grigoriev I.V."/>
            <person name="Hibbett D."/>
            <person name="Nagy L.G."/>
            <person name="Martin F.M."/>
        </authorList>
    </citation>
    <scope>NUCLEOTIDE SEQUENCE</scope>
    <source>
        <strain evidence="1">P2</strain>
    </source>
</reference>